<keyword evidence="3" id="KW-1185">Reference proteome</keyword>
<accession>A0A9W7HNP6</accession>
<dbReference type="PANTHER" id="PTHR46148">
    <property type="entry name" value="CHROMO DOMAIN-CONTAINING PROTEIN"/>
    <property type="match status" value="1"/>
</dbReference>
<gene>
    <name evidence="2" type="ORF">HRI_001688000</name>
</gene>
<dbReference type="InterPro" id="IPR056924">
    <property type="entry name" value="SH3_Tf2-1"/>
</dbReference>
<feature type="domain" description="Tf2-1-like SH3-like" evidence="1">
    <location>
        <begin position="17"/>
        <end position="81"/>
    </location>
</feature>
<dbReference type="OrthoDB" id="5554229at2759"/>
<dbReference type="Proteomes" id="UP001165190">
    <property type="component" value="Unassembled WGS sequence"/>
</dbReference>
<comment type="caution">
    <text evidence="2">The sequence shown here is derived from an EMBL/GenBank/DDBJ whole genome shotgun (WGS) entry which is preliminary data.</text>
</comment>
<dbReference type="EMBL" id="BSYR01000017">
    <property type="protein sequence ID" value="GMI80187.1"/>
    <property type="molecule type" value="Genomic_DNA"/>
</dbReference>
<dbReference type="AlphaFoldDB" id="A0A9W7HNP6"/>
<organism evidence="2 3">
    <name type="scientific">Hibiscus trionum</name>
    <name type="common">Flower of an hour</name>
    <dbReference type="NCBI Taxonomy" id="183268"/>
    <lineage>
        <taxon>Eukaryota</taxon>
        <taxon>Viridiplantae</taxon>
        <taxon>Streptophyta</taxon>
        <taxon>Embryophyta</taxon>
        <taxon>Tracheophyta</taxon>
        <taxon>Spermatophyta</taxon>
        <taxon>Magnoliopsida</taxon>
        <taxon>eudicotyledons</taxon>
        <taxon>Gunneridae</taxon>
        <taxon>Pentapetalae</taxon>
        <taxon>rosids</taxon>
        <taxon>malvids</taxon>
        <taxon>Malvales</taxon>
        <taxon>Malvaceae</taxon>
        <taxon>Malvoideae</taxon>
        <taxon>Hibiscus</taxon>
    </lineage>
</organism>
<reference evidence="2" key="1">
    <citation type="submission" date="2023-05" db="EMBL/GenBank/DDBJ databases">
        <title>Genome and transcriptome analyses reveal genes involved in the formation of fine ridges on petal epidermal cells in Hibiscus trionum.</title>
        <authorList>
            <person name="Koshimizu S."/>
            <person name="Masuda S."/>
            <person name="Ishii T."/>
            <person name="Shirasu K."/>
            <person name="Hoshino A."/>
            <person name="Arita M."/>
        </authorList>
    </citation>
    <scope>NUCLEOTIDE SEQUENCE</scope>
    <source>
        <strain evidence="2">Hamamatsu line</strain>
    </source>
</reference>
<dbReference type="Pfam" id="PF24626">
    <property type="entry name" value="SH3_Tf2-1"/>
    <property type="match status" value="1"/>
</dbReference>
<name>A0A9W7HNP6_HIBTR</name>
<evidence type="ECO:0000313" key="3">
    <source>
        <dbReference type="Proteomes" id="UP001165190"/>
    </source>
</evidence>
<evidence type="ECO:0000313" key="2">
    <source>
        <dbReference type="EMBL" id="GMI80187.1"/>
    </source>
</evidence>
<dbReference type="PANTHER" id="PTHR46148:SF52">
    <property type="entry name" value="OS04G0603800 PROTEIN"/>
    <property type="match status" value="1"/>
</dbReference>
<sequence>MKQQADKKRTECEFAIGDWVYLKLQPYRQQSVKQRSCQKLVPKRFGPFFIIARVGKVAYELELPIDSRVHLVFYVSQLKKHIGADSCQVDLPTIGPDGGINKEPLKILDRRIIKKGNVQ</sequence>
<proteinExistence type="predicted"/>
<protein>
    <recommendedName>
        <fullName evidence="1">Tf2-1-like SH3-like domain-containing protein</fullName>
    </recommendedName>
</protein>
<evidence type="ECO:0000259" key="1">
    <source>
        <dbReference type="Pfam" id="PF24626"/>
    </source>
</evidence>